<evidence type="ECO:0000256" key="2">
    <source>
        <dbReference type="SAM" id="Phobius"/>
    </source>
</evidence>
<evidence type="ECO:0000256" key="1">
    <source>
        <dbReference type="SAM" id="MobiDB-lite"/>
    </source>
</evidence>
<feature type="compositionally biased region" description="Basic and acidic residues" evidence="1">
    <location>
        <begin position="1"/>
        <end position="13"/>
    </location>
</feature>
<keyword evidence="2" id="KW-1133">Transmembrane helix</keyword>
<comment type="caution">
    <text evidence="3">The sequence shown here is derived from an EMBL/GenBank/DDBJ whole genome shotgun (WGS) entry which is preliminary data.</text>
</comment>
<dbReference type="Proteomes" id="UP000824890">
    <property type="component" value="Unassembled WGS sequence"/>
</dbReference>
<dbReference type="EMBL" id="JAGKQM010000012">
    <property type="protein sequence ID" value="KAH0898310.1"/>
    <property type="molecule type" value="Genomic_DNA"/>
</dbReference>
<feature type="non-terminal residue" evidence="3">
    <location>
        <position position="1"/>
    </location>
</feature>
<organism evidence="3 4">
    <name type="scientific">Brassica napus</name>
    <name type="common">Rape</name>
    <dbReference type="NCBI Taxonomy" id="3708"/>
    <lineage>
        <taxon>Eukaryota</taxon>
        <taxon>Viridiplantae</taxon>
        <taxon>Streptophyta</taxon>
        <taxon>Embryophyta</taxon>
        <taxon>Tracheophyta</taxon>
        <taxon>Spermatophyta</taxon>
        <taxon>Magnoliopsida</taxon>
        <taxon>eudicotyledons</taxon>
        <taxon>Gunneridae</taxon>
        <taxon>Pentapetalae</taxon>
        <taxon>rosids</taxon>
        <taxon>malvids</taxon>
        <taxon>Brassicales</taxon>
        <taxon>Brassicaceae</taxon>
        <taxon>Brassiceae</taxon>
        <taxon>Brassica</taxon>
    </lineage>
</organism>
<protein>
    <submittedName>
        <fullName evidence="3">Uncharacterized protein</fullName>
    </submittedName>
</protein>
<feature type="transmembrane region" description="Helical" evidence="2">
    <location>
        <begin position="50"/>
        <end position="77"/>
    </location>
</feature>
<reference evidence="3 4" key="1">
    <citation type="submission" date="2021-05" db="EMBL/GenBank/DDBJ databases">
        <title>Genome Assembly of Synthetic Allotetraploid Brassica napus Reveals Homoeologous Exchanges between Subgenomes.</title>
        <authorList>
            <person name="Davis J.T."/>
        </authorList>
    </citation>
    <scope>NUCLEOTIDE SEQUENCE [LARGE SCALE GENOMIC DNA]</scope>
    <source>
        <strain evidence="4">cv. Da-Ae</strain>
        <tissue evidence="3">Seedling</tissue>
    </source>
</reference>
<proteinExistence type="predicted"/>
<feature type="region of interest" description="Disordered" evidence="1">
    <location>
        <begin position="1"/>
        <end position="22"/>
    </location>
</feature>
<keyword evidence="2" id="KW-0812">Transmembrane</keyword>
<evidence type="ECO:0000313" key="4">
    <source>
        <dbReference type="Proteomes" id="UP000824890"/>
    </source>
</evidence>
<sequence>KMNFETGRRDGNGAKDATVAQEEEFRDTSGAATVVLKLIMRRQKVWRDPWWVAALSSLLSTEIAPPPTAFTFLSFLLSTK</sequence>
<accession>A0ABQ8B0H9</accession>
<keyword evidence="4" id="KW-1185">Reference proteome</keyword>
<gene>
    <name evidence="3" type="ORF">HID58_047878</name>
</gene>
<evidence type="ECO:0000313" key="3">
    <source>
        <dbReference type="EMBL" id="KAH0898310.1"/>
    </source>
</evidence>
<keyword evidence="2" id="KW-0472">Membrane</keyword>
<name>A0ABQ8B0H9_BRANA</name>